<evidence type="ECO:0000256" key="4">
    <source>
        <dbReference type="ARBA" id="ARBA00022679"/>
    </source>
</evidence>
<dbReference type="InterPro" id="IPR029262">
    <property type="entry name" value="RPOL_N"/>
</dbReference>
<dbReference type="GO" id="GO:0001018">
    <property type="term" value="F:mitochondrial promoter sequence-specific DNA binding"/>
    <property type="evidence" value="ECO:0007669"/>
    <property type="project" value="TreeGrafter"/>
</dbReference>
<dbReference type="GO" id="GO:0071897">
    <property type="term" value="P:DNA biosynthetic process"/>
    <property type="evidence" value="ECO:0007669"/>
    <property type="project" value="UniProtKB-ARBA"/>
</dbReference>
<keyword evidence="4 9" id="KW-0808">Transferase</keyword>
<evidence type="ECO:0000256" key="1">
    <source>
        <dbReference type="ARBA" id="ARBA00009493"/>
    </source>
</evidence>
<sequence length="1301" mass="149975">MYRLFKCCSIFLQNSSNMSTIHYSLKMCLFCNNCHQQTSKYVHELQIRHQSSSENAATWNFTIGKKKFKRKVKKYAELKEVPDSAINSAYTTIRNLDAAYIPVSVDKLNVTLDESPKIEEKDCIKMNKSKTELTQLILKESSIDDLPGIPENGISKIQSNLVISENEDILKENILTKEEENDENELLIEELKSSGIVDETVLIKSSSLANLMYDSTKAYNVRDSAIRLEKSQEINHLEESEEKIIDKERKARESLLQKEKLKQFNKIILGYVDVCVNSNELDQVNDILYAYRKNKSNSPGYVYINDISVFNRQIEKLAAYSDLKKILHILQTLRKDNINLNAQTYVYILDCIGRMTSDHANKKDILKQIHVEMQNDRISLNDVMTKTTFVRDQRLFVDKMAKLINSEFEPRYGMIDTTYNCRLLENMTDVNNTPSSSVGELLTTKEIERRLKKQIEMEIDGQVTVRNIAKKNSTQNVNHWRHKLSNLEKTWERTAMSAFKRNLSTLRNRETFQKRASIMLYPYLSILKPDDYICIIMREVRKLGMGSEMYSLPFNSLCRHMGDQVYKMYEAKTKQTNGINDKIFEVHMKYCHWLIKRNDKLNNRLKWMTLESEGNKYGVTLGAEVPVWQANIHASIGRFLFNIIVNDLKLDANYIKKKKAYHGRGHYIPAFFKIFRHSGVMLKEEVKPHPIVSKLYRDSQPENLTFDTTLVPSLCPPRPWVSVHSGGYIVTKTDIVRVTHMGNQQWDRLINAQPKQLYPALDSLNQLGSIPWAVNTSVLDVAIKVFQNDGSVKLNVPQPPSVLAHILSVPIDADPKEKKKINKAKIELKRKKNEMYSLWCDALYRLSLANHFRNEIFWLPHNMDFRGRVYPIPPHLNHLGSDLARSMLVFALKKPLGPKGLDWLKLHTINLTGFKKRESISERLKYADKIIENILDSAENPLTGKMWWATSDEPWQTLAACMEIAKALKSSNPTHYMTGFPIHQDGSCNGLQHYAALGRDQIGAQSVNLFPSHFPQDVYSSVATMVDERRREDASNGNLIANVLEGFIKRKVIKQTIMTTVYGVTWFGAKLQIARQLKDVDTFPHEHLWPASTYLVQKTFETLRTMFKSAREIQDWFTECARLICIAREENMEWVTPLGLPVVQPYSKISRNFSSKKGIAPYFTPDIYRKPNVMKQKNAFAPNFVHSLDSSHMMLTSIHCERAGITFVSVHDCYWTHPCTADIMNKICREQFVALHSEPILEDLSKFLIEKFGFDDTDVLEKNKNIDIGILRDKLNSTLSKVPQQGNFDLKGVLSSTYFFS</sequence>
<dbReference type="SMART" id="SM01311">
    <property type="entry name" value="RPOL_N"/>
    <property type="match status" value="1"/>
</dbReference>
<dbReference type="GO" id="GO:0034245">
    <property type="term" value="C:mitochondrial DNA-directed RNA polymerase complex"/>
    <property type="evidence" value="ECO:0007669"/>
    <property type="project" value="TreeGrafter"/>
</dbReference>
<keyword evidence="7 9" id="KW-0804">Transcription</keyword>
<dbReference type="GO" id="GO:0006390">
    <property type="term" value="P:mitochondrial transcription"/>
    <property type="evidence" value="ECO:0007669"/>
    <property type="project" value="TreeGrafter"/>
</dbReference>
<feature type="domain" description="DNA-directed RNA polymerase N-terminal" evidence="11">
    <location>
        <begin position="452"/>
        <end position="769"/>
    </location>
</feature>
<dbReference type="PANTHER" id="PTHR10102:SF0">
    <property type="entry name" value="DNA-DIRECTED RNA POLYMERASE, MITOCHONDRIAL"/>
    <property type="match status" value="1"/>
</dbReference>
<evidence type="ECO:0000256" key="6">
    <source>
        <dbReference type="ARBA" id="ARBA00022946"/>
    </source>
</evidence>
<dbReference type="EnsemblMetazoa" id="XM_031925528">
    <property type="protein sequence ID" value="XP_031781388"/>
    <property type="gene ID" value="LOC100113753"/>
</dbReference>
<dbReference type="CTD" id="136026652"/>
<dbReference type="GO" id="GO:0003899">
    <property type="term" value="F:DNA-directed RNA polymerase activity"/>
    <property type="evidence" value="ECO:0007669"/>
    <property type="project" value="UniProtKB-EC"/>
</dbReference>
<dbReference type="FunCoup" id="A0A7M7Q499">
    <property type="interactions" value="1006"/>
</dbReference>
<dbReference type="Gene3D" id="1.10.150.20">
    <property type="entry name" value="5' to 3' exonuclease, C-terminal subdomain"/>
    <property type="match status" value="1"/>
</dbReference>
<organism evidence="12 13">
    <name type="scientific">Nasonia vitripennis</name>
    <name type="common">Parasitic wasp</name>
    <dbReference type="NCBI Taxonomy" id="7425"/>
    <lineage>
        <taxon>Eukaryota</taxon>
        <taxon>Metazoa</taxon>
        <taxon>Ecdysozoa</taxon>
        <taxon>Arthropoda</taxon>
        <taxon>Hexapoda</taxon>
        <taxon>Insecta</taxon>
        <taxon>Pterygota</taxon>
        <taxon>Neoptera</taxon>
        <taxon>Endopterygota</taxon>
        <taxon>Hymenoptera</taxon>
        <taxon>Apocrita</taxon>
        <taxon>Proctotrupomorpha</taxon>
        <taxon>Chalcidoidea</taxon>
        <taxon>Pteromalidae</taxon>
        <taxon>Pteromalinae</taxon>
        <taxon>Nasonia</taxon>
    </lineage>
</organism>
<comment type="function">
    <text evidence="9">DNA-dependent RNA polymerase catalyzes the transcription of DNA into RNA using the four ribonucleoside triphosphates as substrates.</text>
</comment>
<name>A0A7M7Q499_NASVI</name>
<dbReference type="InterPro" id="IPR046950">
    <property type="entry name" value="DNA-dir_Rpol_C_phage-type"/>
</dbReference>
<evidence type="ECO:0000259" key="11">
    <source>
        <dbReference type="SMART" id="SM01311"/>
    </source>
</evidence>
<keyword evidence="5 9" id="KW-0548">Nucleotidyltransferase</keyword>
<evidence type="ECO:0000256" key="2">
    <source>
        <dbReference type="ARBA" id="ARBA00012418"/>
    </source>
</evidence>
<dbReference type="Gene3D" id="1.10.287.280">
    <property type="match status" value="1"/>
</dbReference>
<evidence type="ECO:0000313" key="13">
    <source>
        <dbReference type="Proteomes" id="UP000002358"/>
    </source>
</evidence>
<keyword evidence="3 9" id="KW-0240">DNA-directed RNA polymerase</keyword>
<dbReference type="InParanoid" id="A0A7M7Q499"/>
<dbReference type="KEGG" id="nvi:100113753"/>
<protein>
    <recommendedName>
        <fullName evidence="2 9">DNA-directed RNA polymerase</fullName>
        <ecNumber evidence="2 9">2.7.7.6</ecNumber>
    </recommendedName>
</protein>
<dbReference type="PROSITE" id="PS00489">
    <property type="entry name" value="RNA_POL_PHAGE_2"/>
    <property type="match status" value="1"/>
</dbReference>
<evidence type="ECO:0000256" key="9">
    <source>
        <dbReference type="RuleBase" id="RU003805"/>
    </source>
</evidence>
<evidence type="ECO:0000256" key="3">
    <source>
        <dbReference type="ARBA" id="ARBA00022478"/>
    </source>
</evidence>
<dbReference type="Gene3D" id="1.10.1320.10">
    <property type="entry name" value="DNA-directed RNA polymerase, N-terminal domain"/>
    <property type="match status" value="1"/>
</dbReference>
<evidence type="ECO:0000256" key="10">
    <source>
        <dbReference type="SAM" id="Coils"/>
    </source>
</evidence>
<comment type="similarity">
    <text evidence="1 9">Belongs to the phage and mitochondrial RNA polymerase family.</text>
</comment>
<evidence type="ECO:0000256" key="8">
    <source>
        <dbReference type="ARBA" id="ARBA00048552"/>
    </source>
</evidence>
<evidence type="ECO:0000313" key="12">
    <source>
        <dbReference type="EnsemblMetazoa" id="XP_031781388"/>
    </source>
</evidence>
<dbReference type="SMR" id="A0A7M7Q499"/>
<dbReference type="OrthoDB" id="276422at2759"/>
<evidence type="ECO:0000256" key="5">
    <source>
        <dbReference type="ARBA" id="ARBA00022695"/>
    </source>
</evidence>
<keyword evidence="6" id="KW-0809">Transit peptide</keyword>
<dbReference type="FunFam" id="1.10.287.280:FF:000001">
    <property type="entry name" value="DNA-directed RNA polymerase"/>
    <property type="match status" value="1"/>
</dbReference>
<dbReference type="InterPro" id="IPR037159">
    <property type="entry name" value="RNA_POL_N_sf"/>
</dbReference>
<dbReference type="InterPro" id="IPR002092">
    <property type="entry name" value="DNA-dir_Rpol_phage-type"/>
</dbReference>
<proteinExistence type="inferred from homology"/>
<dbReference type="RefSeq" id="XP_031781388.1">
    <property type="nucleotide sequence ID" value="XM_031925528.2"/>
</dbReference>
<keyword evidence="10" id="KW-0175">Coiled coil</keyword>
<dbReference type="SUPFAM" id="SSF56672">
    <property type="entry name" value="DNA/RNA polymerases"/>
    <property type="match status" value="1"/>
</dbReference>
<accession>A0A7M7Q499</accession>
<dbReference type="EC" id="2.7.7.6" evidence="2 9"/>
<dbReference type="FunFam" id="1.10.150.20:FF:000031">
    <property type="entry name" value="DNA-directed RNA polymerase"/>
    <property type="match status" value="1"/>
</dbReference>
<dbReference type="Pfam" id="PF00940">
    <property type="entry name" value="RNA_pol"/>
    <property type="match status" value="1"/>
</dbReference>
<comment type="catalytic activity">
    <reaction evidence="8 9">
        <text>RNA(n) + a ribonucleoside 5'-triphosphate = RNA(n+1) + diphosphate</text>
        <dbReference type="Rhea" id="RHEA:21248"/>
        <dbReference type="Rhea" id="RHEA-COMP:14527"/>
        <dbReference type="Rhea" id="RHEA-COMP:17342"/>
        <dbReference type="ChEBI" id="CHEBI:33019"/>
        <dbReference type="ChEBI" id="CHEBI:61557"/>
        <dbReference type="ChEBI" id="CHEBI:140395"/>
        <dbReference type="EC" id="2.7.7.6"/>
    </reaction>
</comment>
<dbReference type="PANTHER" id="PTHR10102">
    <property type="entry name" value="DNA-DIRECTED RNA POLYMERASE, MITOCHONDRIAL"/>
    <property type="match status" value="1"/>
</dbReference>
<keyword evidence="13" id="KW-1185">Reference proteome</keyword>
<evidence type="ECO:0000256" key="7">
    <source>
        <dbReference type="ARBA" id="ARBA00023163"/>
    </source>
</evidence>
<reference evidence="12" key="1">
    <citation type="submission" date="2021-01" db="UniProtKB">
        <authorList>
            <consortium name="EnsemblMetazoa"/>
        </authorList>
    </citation>
    <scope>IDENTIFICATION</scope>
</reference>
<dbReference type="PROSITE" id="PS00900">
    <property type="entry name" value="RNA_POL_PHAGE_1"/>
    <property type="match status" value="1"/>
</dbReference>
<dbReference type="GeneID" id="100113753"/>
<feature type="coiled-coil region" evidence="10">
    <location>
        <begin position="230"/>
        <end position="257"/>
    </location>
</feature>
<dbReference type="Proteomes" id="UP000002358">
    <property type="component" value="Unassembled WGS sequence"/>
</dbReference>
<dbReference type="Pfam" id="PF14700">
    <property type="entry name" value="RPOL_N"/>
    <property type="match status" value="1"/>
</dbReference>
<dbReference type="InterPro" id="IPR043502">
    <property type="entry name" value="DNA/RNA_pol_sf"/>
</dbReference>